<name>A0AAV4DS83_9GAST</name>
<accession>A0AAV4DS83</accession>
<evidence type="ECO:0000313" key="1">
    <source>
        <dbReference type="EMBL" id="GFO47029.1"/>
    </source>
</evidence>
<proteinExistence type="predicted"/>
<evidence type="ECO:0000313" key="2">
    <source>
        <dbReference type="Proteomes" id="UP000735302"/>
    </source>
</evidence>
<dbReference type="EMBL" id="BLXT01008249">
    <property type="protein sequence ID" value="GFO47029.1"/>
    <property type="molecule type" value="Genomic_DNA"/>
</dbReference>
<gene>
    <name evidence="1" type="ORF">PoB_007353400</name>
</gene>
<dbReference type="Proteomes" id="UP000735302">
    <property type="component" value="Unassembled WGS sequence"/>
</dbReference>
<reference evidence="1 2" key="1">
    <citation type="journal article" date="2021" name="Elife">
        <title>Chloroplast acquisition without the gene transfer in kleptoplastic sea slugs, Plakobranchus ocellatus.</title>
        <authorList>
            <person name="Maeda T."/>
            <person name="Takahashi S."/>
            <person name="Yoshida T."/>
            <person name="Shimamura S."/>
            <person name="Takaki Y."/>
            <person name="Nagai Y."/>
            <person name="Toyoda A."/>
            <person name="Suzuki Y."/>
            <person name="Arimoto A."/>
            <person name="Ishii H."/>
            <person name="Satoh N."/>
            <person name="Nishiyama T."/>
            <person name="Hasebe M."/>
            <person name="Maruyama T."/>
            <person name="Minagawa J."/>
            <person name="Obokata J."/>
            <person name="Shigenobu S."/>
        </authorList>
    </citation>
    <scope>NUCLEOTIDE SEQUENCE [LARGE SCALE GENOMIC DNA]</scope>
</reference>
<organism evidence="1 2">
    <name type="scientific">Plakobranchus ocellatus</name>
    <dbReference type="NCBI Taxonomy" id="259542"/>
    <lineage>
        <taxon>Eukaryota</taxon>
        <taxon>Metazoa</taxon>
        <taxon>Spiralia</taxon>
        <taxon>Lophotrochozoa</taxon>
        <taxon>Mollusca</taxon>
        <taxon>Gastropoda</taxon>
        <taxon>Heterobranchia</taxon>
        <taxon>Euthyneura</taxon>
        <taxon>Panpulmonata</taxon>
        <taxon>Sacoglossa</taxon>
        <taxon>Placobranchoidea</taxon>
        <taxon>Plakobranchidae</taxon>
        <taxon>Plakobranchus</taxon>
    </lineage>
</organism>
<sequence>MQINNRISTSIRCEKIKKEEEEEEEEKETKKNMIKTDGSVRKMRCAKSCDFLKKANGQRIRPEICRDLSVAGSSLSLVWRGPEARGHQPV</sequence>
<dbReference type="AlphaFoldDB" id="A0AAV4DS83"/>
<keyword evidence="2" id="KW-1185">Reference proteome</keyword>
<protein>
    <submittedName>
        <fullName evidence="1">Uncharacterized protein</fullName>
    </submittedName>
</protein>
<comment type="caution">
    <text evidence="1">The sequence shown here is derived from an EMBL/GenBank/DDBJ whole genome shotgun (WGS) entry which is preliminary data.</text>
</comment>